<dbReference type="RefSeq" id="WP_135082997.1">
    <property type="nucleotide sequence ID" value="NZ_SPDV01000002.1"/>
</dbReference>
<dbReference type="PANTHER" id="PTHR30008:SF0">
    <property type="entry name" value="EXODEOXYRIBONUCLEASE 7 LARGE SUBUNIT"/>
    <property type="match status" value="1"/>
</dbReference>
<accession>A0A4Y8ZVJ9</accession>
<dbReference type="Pfam" id="PF13742">
    <property type="entry name" value="tRNA_anti_2"/>
    <property type="match status" value="1"/>
</dbReference>
<dbReference type="GO" id="GO:0005737">
    <property type="term" value="C:cytoplasm"/>
    <property type="evidence" value="ECO:0007669"/>
    <property type="project" value="UniProtKB-SubCell"/>
</dbReference>
<dbReference type="PANTHER" id="PTHR30008">
    <property type="entry name" value="EXODEOXYRIBONUCLEASE 7 LARGE SUBUNIT"/>
    <property type="match status" value="1"/>
</dbReference>
<dbReference type="GO" id="GO:0009318">
    <property type="term" value="C:exodeoxyribonuclease VII complex"/>
    <property type="evidence" value="ECO:0007669"/>
    <property type="project" value="UniProtKB-UniRule"/>
</dbReference>
<sequence>MDDFPPGPGIPGTTTNEGALLASEAPGDNAPAMSVSDLSLRLKRTVEDAFGFVRVRGEVSGWKRAASGHCYLCLKDDKAVIDGVLWKAGAAALPFRPEDGIEVIATGKLTTYPGRSRYQIVIERLELAGQGALMALLDKRRRALAAEGLFDAARKKRLPFAPRVIGVVTSPTGAVIRDILHRLEDRCPCHVIVWPVQVQGETAAGQVAAAVRGFDAMRRGGPIPRPDLVIVARGGGSIEDLWAFNEEEVVRAVAACSIPIVSAVGHETDTSLCDFAADVRAPTPTAAAEMAVPVRAELVAQLREVGQRMGRCAMRAIERASEKLQVCLRHYPARDQLLAPQQQRLDEMSERLPRALGARLGHARGDLGRAAGALRPSLLVAAARRGRERLDALWRVAQLAHPNRPLERGYARVEDRGGKTLISSAAARAAGRLRLVFADGSVDATAGDAPSPPTERPRREPRRPSASGREQPTLL</sequence>
<feature type="domain" description="OB-fold nucleic acid binding" evidence="9">
    <location>
        <begin position="33"/>
        <end position="125"/>
    </location>
</feature>
<dbReference type="EC" id="3.1.11.6" evidence="5"/>
<dbReference type="Proteomes" id="UP000298213">
    <property type="component" value="Unassembled WGS sequence"/>
</dbReference>
<keyword evidence="11" id="KW-1185">Reference proteome</keyword>
<dbReference type="NCBIfam" id="TIGR00237">
    <property type="entry name" value="xseA"/>
    <property type="match status" value="1"/>
</dbReference>
<evidence type="ECO:0000256" key="4">
    <source>
        <dbReference type="ARBA" id="ARBA00022839"/>
    </source>
</evidence>
<dbReference type="GO" id="GO:0008855">
    <property type="term" value="F:exodeoxyribonuclease VII activity"/>
    <property type="evidence" value="ECO:0007669"/>
    <property type="project" value="UniProtKB-UniRule"/>
</dbReference>
<comment type="subcellular location">
    <subcellularLocation>
        <location evidence="5 6">Cytoplasm</location>
    </subcellularLocation>
</comment>
<keyword evidence="4 5" id="KW-0269">Exonuclease</keyword>
<evidence type="ECO:0000256" key="7">
    <source>
        <dbReference type="SAM" id="MobiDB-lite"/>
    </source>
</evidence>
<evidence type="ECO:0000313" key="10">
    <source>
        <dbReference type="EMBL" id="TFI59944.1"/>
    </source>
</evidence>
<proteinExistence type="inferred from homology"/>
<evidence type="ECO:0000256" key="6">
    <source>
        <dbReference type="RuleBase" id="RU004355"/>
    </source>
</evidence>
<dbReference type="EMBL" id="SPDV01000002">
    <property type="protein sequence ID" value="TFI59944.1"/>
    <property type="molecule type" value="Genomic_DNA"/>
</dbReference>
<feature type="region of interest" description="Disordered" evidence="7">
    <location>
        <begin position="441"/>
        <end position="475"/>
    </location>
</feature>
<evidence type="ECO:0000259" key="9">
    <source>
        <dbReference type="Pfam" id="PF13742"/>
    </source>
</evidence>
<dbReference type="InterPro" id="IPR003753">
    <property type="entry name" value="Exonuc_VII_L"/>
</dbReference>
<dbReference type="GO" id="GO:0006308">
    <property type="term" value="P:DNA catabolic process"/>
    <property type="evidence" value="ECO:0007669"/>
    <property type="project" value="UniProtKB-UniRule"/>
</dbReference>
<comment type="subunit">
    <text evidence="5">Heterooligomer composed of large and small subunits.</text>
</comment>
<name>A0A4Y8ZVJ9_9SPHN</name>
<feature type="domain" description="Exonuclease VII large subunit C-terminal" evidence="8">
    <location>
        <begin position="149"/>
        <end position="444"/>
    </location>
</feature>
<gene>
    <name evidence="5" type="primary">xseA</name>
    <name evidence="10" type="ORF">E2493_01455</name>
</gene>
<reference evidence="10 11" key="1">
    <citation type="submission" date="2019-03" db="EMBL/GenBank/DDBJ databases">
        <title>Genome sequence of Sphingomonas sp. 17J27-24.</title>
        <authorList>
            <person name="Kim M."/>
            <person name="Maeng S."/>
            <person name="Sathiyaraj S."/>
        </authorList>
    </citation>
    <scope>NUCLEOTIDE SEQUENCE [LARGE SCALE GENOMIC DNA]</scope>
    <source>
        <strain evidence="10 11">17J27-24</strain>
    </source>
</reference>
<dbReference type="CDD" id="cd04489">
    <property type="entry name" value="ExoVII_LU_OBF"/>
    <property type="match status" value="1"/>
</dbReference>
<evidence type="ECO:0000256" key="3">
    <source>
        <dbReference type="ARBA" id="ARBA00022801"/>
    </source>
</evidence>
<dbReference type="OrthoDB" id="9802795at2"/>
<organism evidence="10 11">
    <name type="scientific">Sphingomonas parva</name>
    <dbReference type="NCBI Taxonomy" id="2555898"/>
    <lineage>
        <taxon>Bacteria</taxon>
        <taxon>Pseudomonadati</taxon>
        <taxon>Pseudomonadota</taxon>
        <taxon>Alphaproteobacteria</taxon>
        <taxon>Sphingomonadales</taxon>
        <taxon>Sphingomonadaceae</taxon>
        <taxon>Sphingomonas</taxon>
    </lineage>
</organism>
<keyword evidence="1 5" id="KW-0963">Cytoplasm</keyword>
<dbReference type="InterPro" id="IPR020579">
    <property type="entry name" value="Exonuc_VII_lsu_C"/>
</dbReference>
<dbReference type="AlphaFoldDB" id="A0A4Y8ZVJ9"/>
<dbReference type="GO" id="GO:0003676">
    <property type="term" value="F:nucleic acid binding"/>
    <property type="evidence" value="ECO:0007669"/>
    <property type="project" value="InterPro"/>
</dbReference>
<evidence type="ECO:0000256" key="2">
    <source>
        <dbReference type="ARBA" id="ARBA00022722"/>
    </source>
</evidence>
<comment type="caution">
    <text evidence="10">The sequence shown here is derived from an EMBL/GenBank/DDBJ whole genome shotgun (WGS) entry which is preliminary data.</text>
</comment>
<evidence type="ECO:0000256" key="1">
    <source>
        <dbReference type="ARBA" id="ARBA00022490"/>
    </source>
</evidence>
<comment type="function">
    <text evidence="5">Bidirectionally degrades single-stranded DNA into large acid-insoluble oligonucleotides, which are then degraded further into small acid-soluble oligonucleotides.</text>
</comment>
<feature type="region of interest" description="Disordered" evidence="7">
    <location>
        <begin position="1"/>
        <end position="30"/>
    </location>
</feature>
<keyword evidence="2 5" id="KW-0540">Nuclease</keyword>
<dbReference type="Pfam" id="PF02601">
    <property type="entry name" value="Exonuc_VII_L"/>
    <property type="match status" value="1"/>
</dbReference>
<dbReference type="HAMAP" id="MF_00378">
    <property type="entry name" value="Exonuc_7_L"/>
    <property type="match status" value="1"/>
</dbReference>
<feature type="compositionally biased region" description="Low complexity" evidence="7">
    <location>
        <begin position="464"/>
        <end position="475"/>
    </location>
</feature>
<comment type="similarity">
    <text evidence="5 6">Belongs to the XseA family.</text>
</comment>
<evidence type="ECO:0000256" key="5">
    <source>
        <dbReference type="HAMAP-Rule" id="MF_00378"/>
    </source>
</evidence>
<protein>
    <recommendedName>
        <fullName evidence="5">Exodeoxyribonuclease 7 large subunit</fullName>
        <ecNumber evidence="5">3.1.11.6</ecNumber>
    </recommendedName>
    <alternativeName>
        <fullName evidence="5">Exodeoxyribonuclease VII large subunit</fullName>
        <shortName evidence="5">Exonuclease VII large subunit</shortName>
    </alternativeName>
</protein>
<evidence type="ECO:0000259" key="8">
    <source>
        <dbReference type="Pfam" id="PF02601"/>
    </source>
</evidence>
<comment type="catalytic activity">
    <reaction evidence="5 6">
        <text>Exonucleolytic cleavage in either 5'- to 3'- or 3'- to 5'-direction to yield nucleoside 5'-phosphates.</text>
        <dbReference type="EC" id="3.1.11.6"/>
    </reaction>
</comment>
<keyword evidence="3 5" id="KW-0378">Hydrolase</keyword>
<evidence type="ECO:0000313" key="11">
    <source>
        <dbReference type="Proteomes" id="UP000298213"/>
    </source>
</evidence>
<dbReference type="InterPro" id="IPR025824">
    <property type="entry name" value="OB-fold_nuc-bd_dom"/>
</dbReference>